<feature type="transmembrane region" description="Helical" evidence="7">
    <location>
        <begin position="173"/>
        <end position="195"/>
    </location>
</feature>
<keyword evidence="2" id="KW-0813">Transport</keyword>
<comment type="caution">
    <text evidence="9">The sequence shown here is derived from an EMBL/GenBank/DDBJ whole genome shotgun (WGS) entry which is preliminary data.</text>
</comment>
<feature type="transmembrane region" description="Helical" evidence="7">
    <location>
        <begin position="110"/>
        <end position="132"/>
    </location>
</feature>
<dbReference type="InterPro" id="IPR020846">
    <property type="entry name" value="MFS_dom"/>
</dbReference>
<dbReference type="SUPFAM" id="SSF103473">
    <property type="entry name" value="MFS general substrate transporter"/>
    <property type="match status" value="1"/>
</dbReference>
<dbReference type="CDD" id="cd17329">
    <property type="entry name" value="MFS_MdtH_MDR_like"/>
    <property type="match status" value="1"/>
</dbReference>
<keyword evidence="3" id="KW-1003">Cell membrane</keyword>
<dbReference type="PROSITE" id="PS50850">
    <property type="entry name" value="MFS"/>
    <property type="match status" value="1"/>
</dbReference>
<dbReference type="GO" id="GO:0022857">
    <property type="term" value="F:transmembrane transporter activity"/>
    <property type="evidence" value="ECO:0007669"/>
    <property type="project" value="InterPro"/>
</dbReference>
<dbReference type="PANTHER" id="PTHR23517:SF10">
    <property type="entry name" value="MAJOR FACILITATOR SUPERFAMILY (MFS) PROFILE DOMAIN-CONTAINING PROTEIN"/>
    <property type="match status" value="1"/>
</dbReference>
<feature type="transmembrane region" description="Helical" evidence="7">
    <location>
        <begin position="318"/>
        <end position="343"/>
    </location>
</feature>
<keyword evidence="6 7" id="KW-0472">Membrane</keyword>
<comment type="subcellular location">
    <subcellularLocation>
        <location evidence="1">Cell membrane</location>
        <topology evidence="1">Multi-pass membrane protein</topology>
    </subcellularLocation>
</comment>
<feature type="transmembrane region" description="Helical" evidence="7">
    <location>
        <begin position="225"/>
        <end position="244"/>
    </location>
</feature>
<organism evidence="9 10">
    <name type="scientific">Pediococcus cellicola</name>
    <dbReference type="NCBI Taxonomy" id="319652"/>
    <lineage>
        <taxon>Bacteria</taxon>
        <taxon>Bacillati</taxon>
        <taxon>Bacillota</taxon>
        <taxon>Bacilli</taxon>
        <taxon>Lactobacillales</taxon>
        <taxon>Lactobacillaceae</taxon>
        <taxon>Pediococcus</taxon>
    </lineage>
</organism>
<dbReference type="GO" id="GO:0005886">
    <property type="term" value="C:plasma membrane"/>
    <property type="evidence" value="ECO:0007669"/>
    <property type="project" value="UniProtKB-SubCell"/>
</dbReference>
<dbReference type="PATRIC" id="fig|319652.3.peg.1169"/>
<evidence type="ECO:0000256" key="3">
    <source>
        <dbReference type="ARBA" id="ARBA00022475"/>
    </source>
</evidence>
<dbReference type="AlphaFoldDB" id="A0A0R2IPI6"/>
<feature type="transmembrane region" description="Helical" evidence="7">
    <location>
        <begin position="264"/>
        <end position="282"/>
    </location>
</feature>
<evidence type="ECO:0000256" key="4">
    <source>
        <dbReference type="ARBA" id="ARBA00022692"/>
    </source>
</evidence>
<feature type="transmembrane region" description="Helical" evidence="7">
    <location>
        <begin position="294"/>
        <end position="312"/>
    </location>
</feature>
<evidence type="ECO:0000256" key="1">
    <source>
        <dbReference type="ARBA" id="ARBA00004651"/>
    </source>
</evidence>
<proteinExistence type="predicted"/>
<dbReference type="Gene3D" id="1.20.1250.20">
    <property type="entry name" value="MFS general substrate transporter like domains"/>
    <property type="match status" value="2"/>
</dbReference>
<evidence type="ECO:0000256" key="5">
    <source>
        <dbReference type="ARBA" id="ARBA00022989"/>
    </source>
</evidence>
<feature type="transmembrane region" description="Helical" evidence="7">
    <location>
        <begin position="86"/>
        <end position="104"/>
    </location>
</feature>
<keyword evidence="5 7" id="KW-1133">Transmembrane helix</keyword>
<dbReference type="InterPro" id="IPR050171">
    <property type="entry name" value="MFS_Transporters"/>
</dbReference>
<feature type="domain" description="Major facilitator superfamily (MFS) profile" evidence="8">
    <location>
        <begin position="20"/>
        <end position="406"/>
    </location>
</feature>
<evidence type="ECO:0000256" key="7">
    <source>
        <dbReference type="SAM" id="Phobius"/>
    </source>
</evidence>
<dbReference type="EMBL" id="JQBR01000003">
    <property type="protein sequence ID" value="KRN67065.1"/>
    <property type="molecule type" value="Genomic_DNA"/>
</dbReference>
<feature type="transmembrane region" description="Helical" evidence="7">
    <location>
        <begin position="381"/>
        <end position="402"/>
    </location>
</feature>
<feature type="transmembrane region" description="Helical" evidence="7">
    <location>
        <begin position="144"/>
        <end position="167"/>
    </location>
</feature>
<sequence length="413" mass="46426">MPFFKLKGYLGKERTMKELKLRYLLLGALMDSIGMSFVWPLTTVYMHNILGHSLTIVGIVLMLNSVASIIGSFVAGQLFDRYDGYYLLLGGIVFTALSMFVLVFSNDWPVYPIMLILIGLGTGWIMAFVNALGTTVHSRDGRFVFNMLYFVQNMGVMIGTAVVGLMFKDNVAPLFAVSTGLYVLFFAVAAINYHVKRERPKQKHQMDQNANVATNTEKLPHVNTVIMYTLFISLFLIWIFYQQWNSNISVYMLSLHIPLKDYSFLWTVNGLFILIVQGFLSWQGGKFFKDPFHQVYFGMLFLIASFVILVFAKAYWSFVLAMIILTIGEAITFPQIPAIANLLSPYGMKGRYQGLASSFPSAGRALGPLVGSLIIDTLSFVSLFVVASVIIALILFINVALIEKSKHELIEYK</sequence>
<evidence type="ECO:0000313" key="10">
    <source>
        <dbReference type="Proteomes" id="UP000051568"/>
    </source>
</evidence>
<accession>A0A0R2IPI6</accession>
<dbReference type="STRING" id="319652.IV80_GL001157"/>
<dbReference type="InterPro" id="IPR011701">
    <property type="entry name" value="MFS"/>
</dbReference>
<gene>
    <name evidence="9" type="ORF">IV80_GL001157</name>
</gene>
<protein>
    <submittedName>
        <fullName evidence="9">Major facilitator superfamily permease</fullName>
    </submittedName>
</protein>
<evidence type="ECO:0000313" key="9">
    <source>
        <dbReference type="EMBL" id="KRN67065.1"/>
    </source>
</evidence>
<evidence type="ECO:0000259" key="8">
    <source>
        <dbReference type="PROSITE" id="PS50850"/>
    </source>
</evidence>
<feature type="transmembrane region" description="Helical" evidence="7">
    <location>
        <begin position="54"/>
        <end position="74"/>
    </location>
</feature>
<reference evidence="9 10" key="1">
    <citation type="journal article" date="2015" name="Genome Announc.">
        <title>Expanding the biotechnology potential of lactobacilli through comparative genomics of 213 strains and associated genera.</title>
        <authorList>
            <person name="Sun Z."/>
            <person name="Harris H.M."/>
            <person name="McCann A."/>
            <person name="Guo C."/>
            <person name="Argimon S."/>
            <person name="Zhang W."/>
            <person name="Yang X."/>
            <person name="Jeffery I.B."/>
            <person name="Cooney J.C."/>
            <person name="Kagawa T.F."/>
            <person name="Liu W."/>
            <person name="Song Y."/>
            <person name="Salvetti E."/>
            <person name="Wrobel A."/>
            <person name="Rasinkangas P."/>
            <person name="Parkhill J."/>
            <person name="Rea M.C."/>
            <person name="O'Sullivan O."/>
            <person name="Ritari J."/>
            <person name="Douillard F.P."/>
            <person name="Paul Ross R."/>
            <person name="Yang R."/>
            <person name="Briner A.E."/>
            <person name="Felis G.E."/>
            <person name="de Vos W.M."/>
            <person name="Barrangou R."/>
            <person name="Klaenhammer T.R."/>
            <person name="Caufield P.W."/>
            <person name="Cui Y."/>
            <person name="Zhang H."/>
            <person name="O'Toole P.W."/>
        </authorList>
    </citation>
    <scope>NUCLEOTIDE SEQUENCE [LARGE SCALE GENOMIC DNA]</scope>
    <source>
        <strain evidence="9 10">DSM 17757</strain>
    </source>
</reference>
<dbReference type="Proteomes" id="UP000051568">
    <property type="component" value="Unassembled WGS sequence"/>
</dbReference>
<keyword evidence="10" id="KW-1185">Reference proteome</keyword>
<dbReference type="PANTHER" id="PTHR23517">
    <property type="entry name" value="RESISTANCE PROTEIN MDTM, PUTATIVE-RELATED-RELATED"/>
    <property type="match status" value="1"/>
</dbReference>
<keyword evidence="4 7" id="KW-0812">Transmembrane</keyword>
<evidence type="ECO:0000256" key="2">
    <source>
        <dbReference type="ARBA" id="ARBA00022448"/>
    </source>
</evidence>
<evidence type="ECO:0000256" key="6">
    <source>
        <dbReference type="ARBA" id="ARBA00023136"/>
    </source>
</evidence>
<dbReference type="InterPro" id="IPR036259">
    <property type="entry name" value="MFS_trans_sf"/>
</dbReference>
<feature type="transmembrane region" description="Helical" evidence="7">
    <location>
        <begin position="21"/>
        <end position="42"/>
    </location>
</feature>
<name>A0A0R2IPI6_9LACO</name>
<dbReference type="Pfam" id="PF07690">
    <property type="entry name" value="MFS_1"/>
    <property type="match status" value="1"/>
</dbReference>